<keyword evidence="1" id="KW-0472">Membrane</keyword>
<feature type="chain" id="PRO_5040874706" evidence="2">
    <location>
        <begin position="26"/>
        <end position="313"/>
    </location>
</feature>
<dbReference type="EMBL" id="CAJVOS010000011">
    <property type="protein sequence ID" value="CAG7994708.1"/>
    <property type="molecule type" value="Genomic_DNA"/>
</dbReference>
<evidence type="ECO:0000313" key="4">
    <source>
        <dbReference type="Proteomes" id="UP001153618"/>
    </source>
</evidence>
<gene>
    <name evidence="3" type="ORF">POLS_LOCUS1685</name>
</gene>
<evidence type="ECO:0000256" key="2">
    <source>
        <dbReference type="SAM" id="SignalP"/>
    </source>
</evidence>
<name>A0A9W4HFH2_PENOL</name>
<comment type="caution">
    <text evidence="3">The sequence shown here is derived from an EMBL/GenBank/DDBJ whole genome shotgun (WGS) entry which is preliminary data.</text>
</comment>
<dbReference type="AlphaFoldDB" id="A0A9W4HFH2"/>
<dbReference type="OrthoDB" id="4357234at2759"/>
<dbReference type="Proteomes" id="UP001153618">
    <property type="component" value="Unassembled WGS sequence"/>
</dbReference>
<keyword evidence="2" id="KW-0732">Signal</keyword>
<keyword evidence="4" id="KW-1185">Reference proteome</keyword>
<organism evidence="3 4">
    <name type="scientific">Penicillium olsonii</name>
    <dbReference type="NCBI Taxonomy" id="99116"/>
    <lineage>
        <taxon>Eukaryota</taxon>
        <taxon>Fungi</taxon>
        <taxon>Dikarya</taxon>
        <taxon>Ascomycota</taxon>
        <taxon>Pezizomycotina</taxon>
        <taxon>Eurotiomycetes</taxon>
        <taxon>Eurotiomycetidae</taxon>
        <taxon>Eurotiales</taxon>
        <taxon>Aspergillaceae</taxon>
        <taxon>Penicillium</taxon>
    </lineage>
</organism>
<reference evidence="3" key="1">
    <citation type="submission" date="2021-07" db="EMBL/GenBank/DDBJ databases">
        <authorList>
            <person name="Branca A.L. A."/>
        </authorList>
    </citation>
    <scope>NUCLEOTIDE SEQUENCE</scope>
</reference>
<evidence type="ECO:0000313" key="3">
    <source>
        <dbReference type="EMBL" id="CAG7994708.1"/>
    </source>
</evidence>
<sequence>MHLNTCPSCLLFIAFILTFIHSAISQPIRASKWIKSGPFETINPHGTWTQMEKEAQSYLASPSQVNHNQMQSPAWRPTGYDMEATEQMGLKLSHSKGISASTNQAIPIVSATPPGYLEMTADKTHKHYSEYVKAKSGLKSKLEEISNDAIAADRQHRYDEFLRNMHIKNAIHQKHSDNLPGVFSVSSGQIVSFFTYRIPIPTLRFNTSSLTGYPFPGVFTTVIVLLAMVWIAMITIGLVELGNHMWMRRRRTVDAQCSKEHNVELDKLAKVPITVVAIPTDRVLITKNYQLTEHALEDSDENSDSDEDDYRIF</sequence>
<accession>A0A9W4HFH2</accession>
<protein>
    <submittedName>
        <fullName evidence="3">Uncharacterized protein</fullName>
    </submittedName>
</protein>
<feature type="transmembrane region" description="Helical" evidence="1">
    <location>
        <begin position="218"/>
        <end position="241"/>
    </location>
</feature>
<keyword evidence="1" id="KW-1133">Transmembrane helix</keyword>
<feature type="signal peptide" evidence="2">
    <location>
        <begin position="1"/>
        <end position="25"/>
    </location>
</feature>
<proteinExistence type="predicted"/>
<evidence type="ECO:0000256" key="1">
    <source>
        <dbReference type="SAM" id="Phobius"/>
    </source>
</evidence>
<keyword evidence="1" id="KW-0812">Transmembrane</keyword>